<accession>A0A0F9MAM3</accession>
<sequence>MGEKCEKCDHGEHAPGKCEVLHVYARGPNDPPGNRRCLCGYVFEDFTTQSNGDAE</sequence>
<protein>
    <submittedName>
        <fullName evidence="1">Uncharacterized protein</fullName>
    </submittedName>
</protein>
<dbReference type="AlphaFoldDB" id="A0A0F9MAM3"/>
<evidence type="ECO:0000313" key="1">
    <source>
        <dbReference type="EMBL" id="KKM96386.1"/>
    </source>
</evidence>
<organism evidence="1">
    <name type="scientific">marine sediment metagenome</name>
    <dbReference type="NCBI Taxonomy" id="412755"/>
    <lineage>
        <taxon>unclassified sequences</taxon>
        <taxon>metagenomes</taxon>
        <taxon>ecological metagenomes</taxon>
    </lineage>
</organism>
<proteinExistence type="predicted"/>
<gene>
    <name evidence="1" type="ORF">LCGC14_1178540</name>
</gene>
<comment type="caution">
    <text evidence="1">The sequence shown here is derived from an EMBL/GenBank/DDBJ whole genome shotgun (WGS) entry which is preliminary data.</text>
</comment>
<dbReference type="EMBL" id="LAZR01005888">
    <property type="protein sequence ID" value="KKM96386.1"/>
    <property type="molecule type" value="Genomic_DNA"/>
</dbReference>
<name>A0A0F9MAM3_9ZZZZ</name>
<reference evidence="1" key="1">
    <citation type="journal article" date="2015" name="Nature">
        <title>Complex archaea that bridge the gap between prokaryotes and eukaryotes.</title>
        <authorList>
            <person name="Spang A."/>
            <person name="Saw J.H."/>
            <person name="Jorgensen S.L."/>
            <person name="Zaremba-Niedzwiedzka K."/>
            <person name="Martijn J."/>
            <person name="Lind A.E."/>
            <person name="van Eijk R."/>
            <person name="Schleper C."/>
            <person name="Guy L."/>
            <person name="Ettema T.J."/>
        </authorList>
    </citation>
    <scope>NUCLEOTIDE SEQUENCE</scope>
</reference>